<keyword evidence="3 6" id="KW-0812">Transmembrane</keyword>
<evidence type="ECO:0000256" key="2">
    <source>
        <dbReference type="ARBA" id="ARBA00007165"/>
    </source>
</evidence>
<dbReference type="CDD" id="cd06662">
    <property type="entry name" value="SURF1"/>
    <property type="match status" value="1"/>
</dbReference>
<sequence length="258" mass="27596">MLAFHALLLVVVPSFIALGFWQYGRAEEKAAVVRQQEANLAADPVPLDELVTVGGEVAGEDRWRRVTVTGTYDPDRELLVRNRSGSGGIGMHVLTPLVTEDGTAVLVNRGWVAQPPTATEQPEVPPPAGGQVTVVGRVQPSETPESTGIRLRDGLPEGQVMIIDVADIAEDLPYDLYGGYLELVEEDPEPAAAPEPVGVPEVNTGMNFSYAVQWWCFTVIAVGGWVFLVRREVKEAGAAEPEPPAETVDTASGASSRS</sequence>
<evidence type="ECO:0000256" key="4">
    <source>
        <dbReference type="ARBA" id="ARBA00022989"/>
    </source>
</evidence>
<evidence type="ECO:0000256" key="7">
    <source>
        <dbReference type="SAM" id="MobiDB-lite"/>
    </source>
</evidence>
<proteinExistence type="inferred from homology"/>
<dbReference type="STRING" id="665004.AC529_11780"/>
<dbReference type="RefSeq" id="WP_068753866.1">
    <property type="nucleotide sequence ID" value="NZ_KQ950180.1"/>
</dbReference>
<keyword evidence="4 6" id="KW-1133">Transmembrane helix</keyword>
<dbReference type="OrthoDB" id="9807214at2"/>
<keyword evidence="6" id="KW-1003">Cell membrane</keyword>
<accession>A0A147KGK4</accession>
<evidence type="ECO:0000256" key="3">
    <source>
        <dbReference type="ARBA" id="ARBA00022692"/>
    </source>
</evidence>
<keyword evidence="5 6" id="KW-0472">Membrane</keyword>
<comment type="subcellular location">
    <subcellularLocation>
        <location evidence="6">Cell membrane</location>
        <topology evidence="6">Multi-pass membrane protein</topology>
    </subcellularLocation>
    <subcellularLocation>
        <location evidence="1">Membrane</location>
    </subcellularLocation>
</comment>
<organism evidence="8 9">
    <name type="scientific">Thermobifida cellulosilytica TB100</name>
    <dbReference type="NCBI Taxonomy" id="665004"/>
    <lineage>
        <taxon>Bacteria</taxon>
        <taxon>Bacillati</taxon>
        <taxon>Actinomycetota</taxon>
        <taxon>Actinomycetes</taxon>
        <taxon>Streptosporangiales</taxon>
        <taxon>Nocardiopsidaceae</taxon>
        <taxon>Thermobifida</taxon>
    </lineage>
</organism>
<feature type="transmembrane region" description="Helical" evidence="6">
    <location>
        <begin position="212"/>
        <end position="229"/>
    </location>
</feature>
<dbReference type="EMBL" id="LGEM01000089">
    <property type="protein sequence ID" value="KUP96440.1"/>
    <property type="molecule type" value="Genomic_DNA"/>
</dbReference>
<keyword evidence="9" id="KW-1185">Reference proteome</keyword>
<feature type="compositionally biased region" description="Polar residues" evidence="7">
    <location>
        <begin position="249"/>
        <end position="258"/>
    </location>
</feature>
<feature type="region of interest" description="Disordered" evidence="7">
    <location>
        <begin position="236"/>
        <end position="258"/>
    </location>
</feature>
<evidence type="ECO:0000313" key="9">
    <source>
        <dbReference type="Proteomes" id="UP000074382"/>
    </source>
</evidence>
<evidence type="ECO:0000256" key="1">
    <source>
        <dbReference type="ARBA" id="ARBA00004370"/>
    </source>
</evidence>
<comment type="similarity">
    <text evidence="2 6">Belongs to the SURF1 family.</text>
</comment>
<dbReference type="PANTHER" id="PTHR23427">
    <property type="entry name" value="SURFEIT LOCUS PROTEIN"/>
    <property type="match status" value="1"/>
</dbReference>
<dbReference type="PATRIC" id="fig|665004.4.peg.1054"/>
<dbReference type="Pfam" id="PF02104">
    <property type="entry name" value="SURF1"/>
    <property type="match status" value="1"/>
</dbReference>
<comment type="caution">
    <text evidence="6">Lacks conserved residue(s) required for the propagation of feature annotation.</text>
</comment>
<name>A0A147KGK4_THECS</name>
<dbReference type="GO" id="GO:0005886">
    <property type="term" value="C:plasma membrane"/>
    <property type="evidence" value="ECO:0007669"/>
    <property type="project" value="UniProtKB-SubCell"/>
</dbReference>
<evidence type="ECO:0000256" key="6">
    <source>
        <dbReference type="RuleBase" id="RU363076"/>
    </source>
</evidence>
<dbReference type="AlphaFoldDB" id="A0A147KGK4"/>
<dbReference type="PROSITE" id="PS50895">
    <property type="entry name" value="SURF1"/>
    <property type="match status" value="1"/>
</dbReference>
<gene>
    <name evidence="8" type="ORF">AC529_11780</name>
</gene>
<reference evidence="9" key="1">
    <citation type="journal article" date="2017" name="Acta Aliment.">
        <title>Plant polysaccharide degrading enzyme system of Thermpbifida cellulosilytica TB100 revealed by de novo genome project data.</title>
        <authorList>
            <person name="Toth A."/>
            <person name="Baka E."/>
            <person name="Luzics S."/>
            <person name="Bata-Vidacs I."/>
            <person name="Nagy I."/>
            <person name="Balint B."/>
            <person name="Herceg R."/>
            <person name="Olasz F."/>
            <person name="Wilk T."/>
            <person name="Nagy T."/>
            <person name="Kriszt B."/>
            <person name="Nagy I."/>
            <person name="Kukolya J."/>
        </authorList>
    </citation>
    <scope>NUCLEOTIDE SEQUENCE [LARGE SCALE GENOMIC DNA]</scope>
    <source>
        <strain evidence="9">TB100</strain>
    </source>
</reference>
<dbReference type="Proteomes" id="UP000074382">
    <property type="component" value="Unassembled WGS sequence"/>
</dbReference>
<protein>
    <recommendedName>
        <fullName evidence="6">SURF1-like protein</fullName>
    </recommendedName>
</protein>
<dbReference type="PANTHER" id="PTHR23427:SF2">
    <property type="entry name" value="SURFEIT LOCUS PROTEIN 1"/>
    <property type="match status" value="1"/>
</dbReference>
<dbReference type="InterPro" id="IPR002994">
    <property type="entry name" value="Surf1/Shy1"/>
</dbReference>
<evidence type="ECO:0000313" key="8">
    <source>
        <dbReference type="EMBL" id="KUP96440.1"/>
    </source>
</evidence>
<evidence type="ECO:0000256" key="5">
    <source>
        <dbReference type="ARBA" id="ARBA00023136"/>
    </source>
</evidence>
<comment type="caution">
    <text evidence="8">The sequence shown here is derived from an EMBL/GenBank/DDBJ whole genome shotgun (WGS) entry which is preliminary data.</text>
</comment>
<dbReference type="InterPro" id="IPR045214">
    <property type="entry name" value="Surf1/Surf4"/>
</dbReference>